<name>A0A8J5WXN9_ZIZPA</name>
<comment type="caution">
    <text evidence="1">The sequence shown here is derived from an EMBL/GenBank/DDBJ whole genome shotgun (WGS) entry which is preliminary data.</text>
</comment>
<protein>
    <submittedName>
        <fullName evidence="1">Uncharacterized protein</fullName>
    </submittedName>
</protein>
<reference evidence="1" key="2">
    <citation type="submission" date="2021-02" db="EMBL/GenBank/DDBJ databases">
        <authorList>
            <person name="Kimball J.A."/>
            <person name="Haas M.W."/>
            <person name="Macchietto M."/>
            <person name="Kono T."/>
            <person name="Duquette J."/>
            <person name="Shao M."/>
        </authorList>
    </citation>
    <scope>NUCLEOTIDE SEQUENCE</scope>
    <source>
        <tissue evidence="1">Fresh leaf tissue</tissue>
    </source>
</reference>
<evidence type="ECO:0000313" key="1">
    <source>
        <dbReference type="EMBL" id="KAG8097374.1"/>
    </source>
</evidence>
<reference evidence="1" key="1">
    <citation type="journal article" date="2021" name="bioRxiv">
        <title>Whole Genome Assembly and Annotation of Northern Wild Rice, Zizania palustris L., Supports a Whole Genome Duplication in the Zizania Genus.</title>
        <authorList>
            <person name="Haas M."/>
            <person name="Kono T."/>
            <person name="Macchietto M."/>
            <person name="Millas R."/>
            <person name="McGilp L."/>
            <person name="Shao M."/>
            <person name="Duquette J."/>
            <person name="Hirsch C.N."/>
            <person name="Kimball J."/>
        </authorList>
    </citation>
    <scope>NUCLEOTIDE SEQUENCE</scope>
    <source>
        <tissue evidence="1">Fresh leaf tissue</tissue>
    </source>
</reference>
<evidence type="ECO:0000313" key="2">
    <source>
        <dbReference type="Proteomes" id="UP000729402"/>
    </source>
</evidence>
<dbReference type="Proteomes" id="UP000729402">
    <property type="component" value="Unassembled WGS sequence"/>
</dbReference>
<accession>A0A8J5WXN9</accession>
<keyword evidence="2" id="KW-1185">Reference proteome</keyword>
<gene>
    <name evidence="1" type="ORF">GUJ93_ZPchr0013g37193</name>
</gene>
<dbReference type="AlphaFoldDB" id="A0A8J5WXN9"/>
<proteinExistence type="predicted"/>
<sequence length="147" mass="16624">MPYILEHFGTEIIFYCAVVPSNSIYSCLLETNRGSELCNFINVTLQQDTGTSKSRARSIPVCILRRQQLMDGSMHERVAGEHAHVGRGFWDLSSWLIPHTGCSTVRVAYPAYDVLVSYIFAVVENTSIYNFLSSEGCHFLLGIWFFC</sequence>
<dbReference type="EMBL" id="JAAALK010000079">
    <property type="protein sequence ID" value="KAG8097374.1"/>
    <property type="molecule type" value="Genomic_DNA"/>
</dbReference>
<organism evidence="1 2">
    <name type="scientific">Zizania palustris</name>
    <name type="common">Northern wild rice</name>
    <dbReference type="NCBI Taxonomy" id="103762"/>
    <lineage>
        <taxon>Eukaryota</taxon>
        <taxon>Viridiplantae</taxon>
        <taxon>Streptophyta</taxon>
        <taxon>Embryophyta</taxon>
        <taxon>Tracheophyta</taxon>
        <taxon>Spermatophyta</taxon>
        <taxon>Magnoliopsida</taxon>
        <taxon>Liliopsida</taxon>
        <taxon>Poales</taxon>
        <taxon>Poaceae</taxon>
        <taxon>BOP clade</taxon>
        <taxon>Oryzoideae</taxon>
        <taxon>Oryzeae</taxon>
        <taxon>Zizaniinae</taxon>
        <taxon>Zizania</taxon>
    </lineage>
</organism>